<keyword evidence="3" id="KW-0328">Glycosyltransferase</keyword>
<dbReference type="AlphaFoldDB" id="A0A517R2E7"/>
<dbReference type="Proteomes" id="UP000317318">
    <property type="component" value="Chromosome"/>
</dbReference>
<evidence type="ECO:0000313" key="4">
    <source>
        <dbReference type="Proteomes" id="UP000317318"/>
    </source>
</evidence>
<dbReference type="Pfam" id="PF00534">
    <property type="entry name" value="Glycos_transf_1"/>
    <property type="match status" value="1"/>
</dbReference>
<reference evidence="3 4" key="1">
    <citation type="submission" date="2019-02" db="EMBL/GenBank/DDBJ databases">
        <title>Deep-cultivation of Planctomycetes and their phenomic and genomic characterization uncovers novel biology.</title>
        <authorList>
            <person name="Wiegand S."/>
            <person name="Jogler M."/>
            <person name="Boedeker C."/>
            <person name="Pinto D."/>
            <person name="Vollmers J."/>
            <person name="Rivas-Marin E."/>
            <person name="Kohn T."/>
            <person name="Peeters S.H."/>
            <person name="Heuer A."/>
            <person name="Rast P."/>
            <person name="Oberbeckmann S."/>
            <person name="Bunk B."/>
            <person name="Jeske O."/>
            <person name="Meyerdierks A."/>
            <person name="Storesund J.E."/>
            <person name="Kallscheuer N."/>
            <person name="Luecker S."/>
            <person name="Lage O.M."/>
            <person name="Pohl T."/>
            <person name="Merkel B.J."/>
            <person name="Hornburger P."/>
            <person name="Mueller R.-W."/>
            <person name="Bruemmer F."/>
            <person name="Labrenz M."/>
            <person name="Spormann A.M."/>
            <person name="Op den Camp H."/>
            <person name="Overmann J."/>
            <person name="Amann R."/>
            <person name="Jetten M.S.M."/>
            <person name="Mascher T."/>
            <person name="Medema M.H."/>
            <person name="Devos D.P."/>
            <person name="Kaster A.-K."/>
            <person name="Ovreas L."/>
            <person name="Rohde M."/>
            <person name="Galperin M.Y."/>
            <person name="Jogler C."/>
        </authorList>
    </citation>
    <scope>NUCLEOTIDE SEQUENCE [LARGE SCALE GENOMIC DNA]</scope>
    <source>
        <strain evidence="3 4">Pan189</strain>
    </source>
</reference>
<feature type="domain" description="Glycosyltransferase subfamily 4-like N-terminal" evidence="2">
    <location>
        <begin position="12"/>
        <end position="167"/>
    </location>
</feature>
<dbReference type="RefSeq" id="WP_145364086.1">
    <property type="nucleotide sequence ID" value="NZ_CP036268.1"/>
</dbReference>
<evidence type="ECO:0000313" key="3">
    <source>
        <dbReference type="EMBL" id="QDT38023.1"/>
    </source>
</evidence>
<sequence length="384" mass="42390">MKLTFCITELDPGGAEQAAVRIALGLAEMGVDVSFVCLKGHGELGKVLESNDIPVQYLEARNRFDVAVVHRLTHALRRIRPDIVQTYLFHANIAGRIAARRAGVPLVVSGIRVAERRRVPYLWIDRVTERLVDRHICVSESVRSFSIEAGKLTPDKCVVIPNGVDFEKFADAKPADLSKFGIPPNVPLVLFVGRLDPQKRPDWILSVLTIKSAGPLSDCHALFVGEGPLYDNLQQQANRRGVGSRVHFLGRRNDVGELMKSSTVLALPSAWEGMPNVLLEAMASGLPVVATAAEGITELLGDSDLGWVSELDSLKRFATNLKSALDHPAERNLRAKSAQSYVQKEFTWDRVVQTHLELYSSLLNQAENLRSNVTTDRLPEPPEK</sequence>
<dbReference type="Pfam" id="PF13439">
    <property type="entry name" value="Glyco_transf_4"/>
    <property type="match status" value="1"/>
</dbReference>
<gene>
    <name evidence="3" type="primary">epsF_4</name>
    <name evidence="3" type="ORF">Pan189_24070</name>
</gene>
<protein>
    <submittedName>
        <fullName evidence="3">Glycosyltransferase EpsF</fullName>
        <ecNumber evidence="3">2.4.-.-</ecNumber>
    </submittedName>
</protein>
<dbReference type="OrthoDB" id="9804196at2"/>
<dbReference type="InterPro" id="IPR028098">
    <property type="entry name" value="Glyco_trans_4-like_N"/>
</dbReference>
<dbReference type="PANTHER" id="PTHR45947:SF3">
    <property type="entry name" value="SULFOQUINOVOSYL TRANSFERASE SQD2"/>
    <property type="match status" value="1"/>
</dbReference>
<keyword evidence="4" id="KW-1185">Reference proteome</keyword>
<accession>A0A517R2E7</accession>
<proteinExistence type="predicted"/>
<dbReference type="PANTHER" id="PTHR45947">
    <property type="entry name" value="SULFOQUINOVOSYL TRANSFERASE SQD2"/>
    <property type="match status" value="1"/>
</dbReference>
<dbReference type="CDD" id="cd03801">
    <property type="entry name" value="GT4_PimA-like"/>
    <property type="match status" value="1"/>
</dbReference>
<dbReference type="Gene3D" id="3.40.50.2000">
    <property type="entry name" value="Glycogen Phosphorylase B"/>
    <property type="match status" value="2"/>
</dbReference>
<dbReference type="EMBL" id="CP036268">
    <property type="protein sequence ID" value="QDT38023.1"/>
    <property type="molecule type" value="Genomic_DNA"/>
</dbReference>
<evidence type="ECO:0000259" key="1">
    <source>
        <dbReference type="Pfam" id="PF00534"/>
    </source>
</evidence>
<organism evidence="3 4">
    <name type="scientific">Stratiformator vulcanicus</name>
    <dbReference type="NCBI Taxonomy" id="2527980"/>
    <lineage>
        <taxon>Bacteria</taxon>
        <taxon>Pseudomonadati</taxon>
        <taxon>Planctomycetota</taxon>
        <taxon>Planctomycetia</taxon>
        <taxon>Planctomycetales</taxon>
        <taxon>Planctomycetaceae</taxon>
        <taxon>Stratiformator</taxon>
    </lineage>
</organism>
<dbReference type="GO" id="GO:0016758">
    <property type="term" value="F:hexosyltransferase activity"/>
    <property type="evidence" value="ECO:0007669"/>
    <property type="project" value="TreeGrafter"/>
</dbReference>
<dbReference type="InterPro" id="IPR001296">
    <property type="entry name" value="Glyco_trans_1"/>
</dbReference>
<dbReference type="EC" id="2.4.-.-" evidence="3"/>
<dbReference type="KEGG" id="svp:Pan189_24070"/>
<evidence type="ECO:0000259" key="2">
    <source>
        <dbReference type="Pfam" id="PF13439"/>
    </source>
</evidence>
<keyword evidence="3" id="KW-0808">Transferase</keyword>
<feature type="domain" description="Glycosyl transferase family 1" evidence="1">
    <location>
        <begin position="176"/>
        <end position="335"/>
    </location>
</feature>
<dbReference type="SUPFAM" id="SSF53756">
    <property type="entry name" value="UDP-Glycosyltransferase/glycogen phosphorylase"/>
    <property type="match status" value="1"/>
</dbReference>
<dbReference type="InterPro" id="IPR050194">
    <property type="entry name" value="Glycosyltransferase_grp1"/>
</dbReference>
<name>A0A517R2E7_9PLAN</name>